<dbReference type="Proteomes" id="UP001337305">
    <property type="component" value="Unassembled WGS sequence"/>
</dbReference>
<dbReference type="InterPro" id="IPR007627">
    <property type="entry name" value="RNA_pol_sigma70_r2"/>
</dbReference>
<dbReference type="Pfam" id="PF04542">
    <property type="entry name" value="Sigma70_r2"/>
    <property type="match status" value="1"/>
</dbReference>
<feature type="domain" description="RNA polymerase sigma factor 70 region 4 type 2" evidence="6">
    <location>
        <begin position="122"/>
        <end position="174"/>
    </location>
</feature>
<evidence type="ECO:0000256" key="4">
    <source>
        <dbReference type="ARBA" id="ARBA00023163"/>
    </source>
</evidence>
<dbReference type="InterPro" id="IPR013324">
    <property type="entry name" value="RNA_pol_sigma_r3/r4-like"/>
</dbReference>
<keyword evidence="2" id="KW-0805">Transcription regulation</keyword>
<dbReference type="SUPFAM" id="SSF88946">
    <property type="entry name" value="Sigma2 domain of RNA polymerase sigma factors"/>
    <property type="match status" value="1"/>
</dbReference>
<dbReference type="InterPro" id="IPR036388">
    <property type="entry name" value="WH-like_DNA-bd_sf"/>
</dbReference>
<dbReference type="PANTHER" id="PTHR43133:SF46">
    <property type="entry name" value="RNA POLYMERASE SIGMA-70 FACTOR ECF SUBFAMILY"/>
    <property type="match status" value="1"/>
</dbReference>
<evidence type="ECO:0000259" key="5">
    <source>
        <dbReference type="Pfam" id="PF04542"/>
    </source>
</evidence>
<dbReference type="NCBIfam" id="TIGR02985">
    <property type="entry name" value="Sig70_bacteroi1"/>
    <property type="match status" value="1"/>
</dbReference>
<feature type="domain" description="RNA polymerase sigma-70 region 2" evidence="5">
    <location>
        <begin position="27"/>
        <end position="93"/>
    </location>
</feature>
<accession>A0ABU7XYH1</accession>
<dbReference type="InterPro" id="IPR039425">
    <property type="entry name" value="RNA_pol_sigma-70-like"/>
</dbReference>
<evidence type="ECO:0000256" key="3">
    <source>
        <dbReference type="ARBA" id="ARBA00023082"/>
    </source>
</evidence>
<proteinExistence type="inferred from homology"/>
<protein>
    <submittedName>
        <fullName evidence="7">RNA polymerase sigma-70 factor</fullName>
    </submittedName>
</protein>
<dbReference type="InterPro" id="IPR013249">
    <property type="entry name" value="RNA_pol_sigma70_r4_t2"/>
</dbReference>
<keyword evidence="8" id="KW-1185">Reference proteome</keyword>
<dbReference type="InterPro" id="IPR013325">
    <property type="entry name" value="RNA_pol_sigma_r2"/>
</dbReference>
<dbReference type="InterPro" id="IPR014284">
    <property type="entry name" value="RNA_pol_sigma-70_dom"/>
</dbReference>
<gene>
    <name evidence="7" type="ORF">N1F79_21800</name>
</gene>
<name>A0ABU7XYH1_9FLAO</name>
<dbReference type="PANTHER" id="PTHR43133">
    <property type="entry name" value="RNA POLYMERASE ECF-TYPE SIGMA FACTO"/>
    <property type="match status" value="1"/>
</dbReference>
<dbReference type="InterPro" id="IPR014327">
    <property type="entry name" value="RNA_pol_sigma70_bacteroid"/>
</dbReference>
<dbReference type="Pfam" id="PF08281">
    <property type="entry name" value="Sigma70_r4_2"/>
    <property type="match status" value="1"/>
</dbReference>
<dbReference type="EMBL" id="JAODOP010000004">
    <property type="protein sequence ID" value="MEF3835774.1"/>
    <property type="molecule type" value="Genomic_DNA"/>
</dbReference>
<evidence type="ECO:0000256" key="2">
    <source>
        <dbReference type="ARBA" id="ARBA00023015"/>
    </source>
</evidence>
<evidence type="ECO:0000313" key="8">
    <source>
        <dbReference type="Proteomes" id="UP001337305"/>
    </source>
</evidence>
<organism evidence="7 8">
    <name type="scientific">Flavivirga spongiicola</name>
    <dbReference type="NCBI Taxonomy" id="421621"/>
    <lineage>
        <taxon>Bacteria</taxon>
        <taxon>Pseudomonadati</taxon>
        <taxon>Bacteroidota</taxon>
        <taxon>Flavobacteriia</taxon>
        <taxon>Flavobacteriales</taxon>
        <taxon>Flavobacteriaceae</taxon>
        <taxon>Flavivirga</taxon>
    </lineage>
</organism>
<evidence type="ECO:0000256" key="1">
    <source>
        <dbReference type="ARBA" id="ARBA00010641"/>
    </source>
</evidence>
<reference evidence="7 8" key="1">
    <citation type="submission" date="2022-09" db="EMBL/GenBank/DDBJ databases">
        <title>Genome sequencing of Flavivirga sp. MEBiC05379.</title>
        <authorList>
            <person name="Oh H.-M."/>
            <person name="Kwon K.K."/>
            <person name="Park M.J."/>
            <person name="Yang S.-H."/>
        </authorList>
    </citation>
    <scope>NUCLEOTIDE SEQUENCE [LARGE SCALE GENOMIC DNA]</scope>
    <source>
        <strain evidence="7 8">MEBiC05379</strain>
    </source>
</reference>
<dbReference type="Gene3D" id="1.10.1740.10">
    <property type="match status" value="1"/>
</dbReference>
<dbReference type="RefSeq" id="WP_303308053.1">
    <property type="nucleotide sequence ID" value="NZ_JAODOP010000004.1"/>
</dbReference>
<evidence type="ECO:0000313" key="7">
    <source>
        <dbReference type="EMBL" id="MEF3835774.1"/>
    </source>
</evidence>
<comment type="similarity">
    <text evidence="1">Belongs to the sigma-70 factor family. ECF subfamily.</text>
</comment>
<keyword evidence="3" id="KW-0731">Sigma factor</keyword>
<evidence type="ECO:0000259" key="6">
    <source>
        <dbReference type="Pfam" id="PF08281"/>
    </source>
</evidence>
<sequence length="194" mass="23249">MITSLNSDKSLIDRLKIDDKKAFDYIYNVYYDKLCLYIFSFSSNDAIAEDIVQDILLKLWENRKNLNIHTSLKAYLYKSVYYTYIDHYRLKRKRNDQLETIRMNAINNIVEKDDEFIEQKLVELRAAIKELPPKGKEVFLLSKMQGYKYREIAETLNISINTVEVHMTKSLKFLRKRLIDKGNDFIKLFLSFYR</sequence>
<dbReference type="CDD" id="cd06171">
    <property type="entry name" value="Sigma70_r4"/>
    <property type="match status" value="1"/>
</dbReference>
<keyword evidence="4" id="KW-0804">Transcription</keyword>
<dbReference type="NCBIfam" id="TIGR02937">
    <property type="entry name" value="sigma70-ECF"/>
    <property type="match status" value="1"/>
</dbReference>
<dbReference type="SUPFAM" id="SSF88659">
    <property type="entry name" value="Sigma3 and sigma4 domains of RNA polymerase sigma factors"/>
    <property type="match status" value="1"/>
</dbReference>
<comment type="caution">
    <text evidence="7">The sequence shown here is derived from an EMBL/GenBank/DDBJ whole genome shotgun (WGS) entry which is preliminary data.</text>
</comment>
<dbReference type="Gene3D" id="1.10.10.10">
    <property type="entry name" value="Winged helix-like DNA-binding domain superfamily/Winged helix DNA-binding domain"/>
    <property type="match status" value="1"/>
</dbReference>